<proteinExistence type="predicted"/>
<organism evidence="1">
    <name type="scientific">Pseudo-nitzschia australis</name>
    <dbReference type="NCBI Taxonomy" id="44445"/>
    <lineage>
        <taxon>Eukaryota</taxon>
        <taxon>Sar</taxon>
        <taxon>Stramenopiles</taxon>
        <taxon>Ochrophyta</taxon>
        <taxon>Bacillariophyta</taxon>
        <taxon>Bacillariophyceae</taxon>
        <taxon>Bacillariophycidae</taxon>
        <taxon>Bacillariales</taxon>
        <taxon>Bacillariaceae</taxon>
        <taxon>Pseudo-nitzschia</taxon>
    </lineage>
</organism>
<protein>
    <submittedName>
        <fullName evidence="1">Uncharacterized protein</fullName>
    </submittedName>
</protein>
<accession>A0A7S4AEM0</accession>
<evidence type="ECO:0000313" key="1">
    <source>
        <dbReference type="EMBL" id="CAE0712900.1"/>
    </source>
</evidence>
<dbReference type="EMBL" id="HBIX01007241">
    <property type="protein sequence ID" value="CAE0712900.1"/>
    <property type="molecule type" value="Transcribed_RNA"/>
</dbReference>
<reference evidence="1" key="1">
    <citation type="submission" date="2021-01" db="EMBL/GenBank/DDBJ databases">
        <authorList>
            <person name="Corre E."/>
            <person name="Pelletier E."/>
            <person name="Niang G."/>
            <person name="Scheremetjew M."/>
            <person name="Finn R."/>
            <person name="Kale V."/>
            <person name="Holt S."/>
            <person name="Cochrane G."/>
            <person name="Meng A."/>
            <person name="Brown T."/>
            <person name="Cohen L."/>
        </authorList>
    </citation>
    <scope>NUCLEOTIDE SEQUENCE</scope>
    <source>
        <strain evidence="1">10249 10 AB</strain>
    </source>
</reference>
<name>A0A7S4AEM0_9STRA</name>
<dbReference type="AlphaFoldDB" id="A0A7S4AEM0"/>
<gene>
    <name evidence="1" type="ORF">PAUS00366_LOCUS5652</name>
</gene>
<sequence length="302" mass="34951">MPPFAPLNREVQHITEEDVVGAVAITGKPLCYEEQEQTQNEQEQDISLARQSQDYWYCDRTRLIKTVLSPIPERQVTFAAQVIRDASGYGRIISVVDDVRISSVLHVNEYSKEEKHNMWYSRKEIFSMRGRCVNAVRTISKHTELYCPHFFRGLEGFLDQVVNFTNNSTCGSRRWDAMVAVFKEQQKQRHHYAQTYGTSSGAMTDPEKLRHAYTTQGNTGRSQSIAHNLARQDEIQAKEYLNEFEDKQEIEYEDDDYDDDEQSHHNKSLLSNATRSILYHLLAPIFEIRHGDIYLGIGDACF</sequence>